<name>A0A849HB72_9MICO</name>
<evidence type="ECO:0000256" key="1">
    <source>
        <dbReference type="SAM" id="MobiDB-lite"/>
    </source>
</evidence>
<dbReference type="EMBL" id="JABEPQ010000002">
    <property type="protein sequence ID" value="NNM46976.1"/>
    <property type="molecule type" value="Genomic_DNA"/>
</dbReference>
<accession>A0A849HB72</accession>
<protein>
    <submittedName>
        <fullName evidence="2">Uncharacterized protein</fullName>
    </submittedName>
</protein>
<proteinExistence type="predicted"/>
<dbReference type="AlphaFoldDB" id="A0A849HB72"/>
<feature type="compositionally biased region" description="Low complexity" evidence="1">
    <location>
        <begin position="49"/>
        <end position="61"/>
    </location>
</feature>
<evidence type="ECO:0000313" key="2">
    <source>
        <dbReference type="EMBL" id="NNM46976.1"/>
    </source>
</evidence>
<dbReference type="RefSeq" id="WP_171244006.1">
    <property type="nucleotide sequence ID" value="NZ_JABEPQ010000002.1"/>
</dbReference>
<comment type="caution">
    <text evidence="2">The sequence shown here is derived from an EMBL/GenBank/DDBJ whole genome shotgun (WGS) entry which is preliminary data.</text>
</comment>
<dbReference type="Proteomes" id="UP000588586">
    <property type="component" value="Unassembled WGS sequence"/>
</dbReference>
<feature type="region of interest" description="Disordered" evidence="1">
    <location>
        <begin position="49"/>
        <end position="69"/>
    </location>
</feature>
<reference evidence="2 3" key="1">
    <citation type="submission" date="2020-04" db="EMBL/GenBank/DDBJ databases">
        <title>Knoellia sp. isolate from air conditioner.</title>
        <authorList>
            <person name="Chea S."/>
            <person name="Kim D.-U."/>
        </authorList>
    </citation>
    <scope>NUCLEOTIDE SEQUENCE [LARGE SCALE GENOMIC DNA]</scope>
    <source>
        <strain evidence="2 3">DB2414S</strain>
    </source>
</reference>
<gene>
    <name evidence="2" type="ORF">HJG52_13285</name>
</gene>
<organism evidence="2 3">
    <name type="scientific">Knoellia koreensis</name>
    <dbReference type="NCBI Taxonomy" id="2730921"/>
    <lineage>
        <taxon>Bacteria</taxon>
        <taxon>Bacillati</taxon>
        <taxon>Actinomycetota</taxon>
        <taxon>Actinomycetes</taxon>
        <taxon>Micrococcales</taxon>
        <taxon>Intrasporangiaceae</taxon>
        <taxon>Knoellia</taxon>
    </lineage>
</organism>
<sequence length="282" mass="28937">MSRAGQNSATDAWGRSRLLATLAAGAAAALLFVAGLVLALYYGLKSADASSTPATTSKPTTMGSGPGYRDQAAAAPMLQVAPDDARHGVPAAVTGPVIEVPPATAAGPVQVPTGFPRTPEGALAQLAAIETTVLQAMSIPQANDVHAQWALPGAPDVATWPLTKNVQSFLASAGQGQSKDPTVAVTATPAAGQVKATDGPNWVVACVLLDVRATITAETRIGYGYCERMQWHPEPTRENTTAGRWMIAPGAPAATAPSTWPGTEIAFKAGWRTWASDDTGSK</sequence>
<evidence type="ECO:0000313" key="3">
    <source>
        <dbReference type="Proteomes" id="UP000588586"/>
    </source>
</evidence>
<keyword evidence="3" id="KW-1185">Reference proteome</keyword>